<dbReference type="Proteomes" id="UP001470230">
    <property type="component" value="Unassembled WGS sequence"/>
</dbReference>
<evidence type="ECO:0000313" key="1">
    <source>
        <dbReference type="EMBL" id="KAK8894869.1"/>
    </source>
</evidence>
<evidence type="ECO:0008006" key="3">
    <source>
        <dbReference type="Google" id="ProtNLM"/>
    </source>
</evidence>
<organism evidence="1 2">
    <name type="scientific">Tritrichomonas musculus</name>
    <dbReference type="NCBI Taxonomy" id="1915356"/>
    <lineage>
        <taxon>Eukaryota</taxon>
        <taxon>Metamonada</taxon>
        <taxon>Parabasalia</taxon>
        <taxon>Tritrichomonadida</taxon>
        <taxon>Tritrichomonadidae</taxon>
        <taxon>Tritrichomonas</taxon>
    </lineage>
</organism>
<name>A0ABR2KUS8_9EUKA</name>
<dbReference type="InterPro" id="IPR036397">
    <property type="entry name" value="RNaseH_sf"/>
</dbReference>
<sequence length="237" mass="28627">MEKKIEKVSRFHNPKPISDRKILNYLRLYSKSQIRNRFGVGKNRIDRIERQMKYKIRRQRKTTRDQDHFICKAAFDGVGSSKKILNKFKNKYPNSSFSRSSVIRRLRENKFKYRKPRHMQKITNPQKFLRYNFASNRLLYHSEDLPIIYSDECRVCNLTDNRCKWIFINDFRDANSAQFSSKKFSTMMWAAVGLGFKSKLLFPKGKIDQRKYREYLNESNVFDDADQVYGKFQYIYQ</sequence>
<evidence type="ECO:0000313" key="2">
    <source>
        <dbReference type="Proteomes" id="UP001470230"/>
    </source>
</evidence>
<protein>
    <recommendedName>
        <fullName evidence="3">Transposase Tc1-like domain-containing protein</fullName>
    </recommendedName>
</protein>
<dbReference type="Gene3D" id="3.30.420.10">
    <property type="entry name" value="Ribonuclease H-like superfamily/Ribonuclease H"/>
    <property type="match status" value="1"/>
</dbReference>
<reference evidence="1 2" key="1">
    <citation type="submission" date="2024-04" db="EMBL/GenBank/DDBJ databases">
        <title>Tritrichomonas musculus Genome.</title>
        <authorList>
            <person name="Alves-Ferreira E."/>
            <person name="Grigg M."/>
            <person name="Lorenzi H."/>
            <person name="Galac M."/>
        </authorList>
    </citation>
    <scope>NUCLEOTIDE SEQUENCE [LARGE SCALE GENOMIC DNA]</scope>
    <source>
        <strain evidence="1 2">EAF2021</strain>
    </source>
</reference>
<dbReference type="EMBL" id="JAPFFF010000003">
    <property type="protein sequence ID" value="KAK8894869.1"/>
    <property type="molecule type" value="Genomic_DNA"/>
</dbReference>
<accession>A0ABR2KUS8</accession>
<proteinExistence type="predicted"/>
<comment type="caution">
    <text evidence="1">The sequence shown here is derived from an EMBL/GenBank/DDBJ whole genome shotgun (WGS) entry which is preliminary data.</text>
</comment>
<gene>
    <name evidence="1" type="ORF">M9Y10_023309</name>
</gene>
<keyword evidence="2" id="KW-1185">Reference proteome</keyword>